<accession>A0ABU5J5Q0</accession>
<gene>
    <name evidence="2" type="ORF">U2F25_00265</name>
</gene>
<proteinExistence type="predicted"/>
<comment type="caution">
    <text evidence="2">The sequence shown here is derived from an EMBL/GenBank/DDBJ whole genome shotgun (WGS) entry which is preliminary data.</text>
</comment>
<dbReference type="Proteomes" id="UP001290101">
    <property type="component" value="Unassembled WGS sequence"/>
</dbReference>
<keyword evidence="1" id="KW-0472">Membrane</keyword>
<sequence length="121" mass="12591">MPLVVLVAAVSIFVVGVTLPEAFADRSHGLSGPLVFVVAFLLARLGPLLIATFALWNIGGRRRARGKTSRRRMLGVLLVALTAPATARLPGLGALVLLTAVGIGLATTTPFPATESRHGSR</sequence>
<evidence type="ECO:0008006" key="4">
    <source>
        <dbReference type="Google" id="ProtNLM"/>
    </source>
</evidence>
<organism evidence="2 3">
    <name type="scientific">Micromonospora sicca</name>
    <dbReference type="NCBI Taxonomy" id="2202420"/>
    <lineage>
        <taxon>Bacteria</taxon>
        <taxon>Bacillati</taxon>
        <taxon>Actinomycetota</taxon>
        <taxon>Actinomycetes</taxon>
        <taxon>Micromonosporales</taxon>
        <taxon>Micromonosporaceae</taxon>
        <taxon>Micromonospora</taxon>
    </lineage>
</organism>
<evidence type="ECO:0000313" key="3">
    <source>
        <dbReference type="Proteomes" id="UP001290101"/>
    </source>
</evidence>
<feature type="transmembrane region" description="Helical" evidence="1">
    <location>
        <begin position="34"/>
        <end position="59"/>
    </location>
</feature>
<name>A0ABU5J5Q0_9ACTN</name>
<feature type="transmembrane region" description="Helical" evidence="1">
    <location>
        <begin position="71"/>
        <end position="87"/>
    </location>
</feature>
<reference evidence="2 3" key="1">
    <citation type="submission" date="2023-12" db="EMBL/GenBank/DDBJ databases">
        <title>Micromonospora sp. nov., isolated from Atacama Desert.</title>
        <authorList>
            <person name="Carro L."/>
            <person name="Golinska P."/>
            <person name="Klenk H.-P."/>
            <person name="Goodfellow M."/>
        </authorList>
    </citation>
    <scope>NUCLEOTIDE SEQUENCE [LARGE SCALE GENOMIC DNA]</scope>
    <source>
        <strain evidence="2 3">4G53</strain>
    </source>
</reference>
<protein>
    <recommendedName>
        <fullName evidence="4">MFS transporter</fullName>
    </recommendedName>
</protein>
<dbReference type="EMBL" id="JAXOTQ010000001">
    <property type="protein sequence ID" value="MDZ5487906.1"/>
    <property type="molecule type" value="Genomic_DNA"/>
</dbReference>
<keyword evidence="1" id="KW-1133">Transmembrane helix</keyword>
<keyword evidence="3" id="KW-1185">Reference proteome</keyword>
<evidence type="ECO:0000256" key="1">
    <source>
        <dbReference type="SAM" id="Phobius"/>
    </source>
</evidence>
<keyword evidence="1" id="KW-0812">Transmembrane</keyword>
<evidence type="ECO:0000313" key="2">
    <source>
        <dbReference type="EMBL" id="MDZ5487906.1"/>
    </source>
</evidence>